<dbReference type="Pfam" id="PF25428">
    <property type="entry name" value="DUF7894"/>
    <property type="match status" value="1"/>
</dbReference>
<organism evidence="2 3">
    <name type="scientific">Jatropha curcas</name>
    <name type="common">Barbados nut</name>
    <dbReference type="NCBI Taxonomy" id="180498"/>
    <lineage>
        <taxon>Eukaryota</taxon>
        <taxon>Viridiplantae</taxon>
        <taxon>Streptophyta</taxon>
        <taxon>Embryophyta</taxon>
        <taxon>Tracheophyta</taxon>
        <taxon>Spermatophyta</taxon>
        <taxon>Magnoliopsida</taxon>
        <taxon>eudicotyledons</taxon>
        <taxon>Gunneridae</taxon>
        <taxon>Pentapetalae</taxon>
        <taxon>rosids</taxon>
        <taxon>fabids</taxon>
        <taxon>Malpighiales</taxon>
        <taxon>Euphorbiaceae</taxon>
        <taxon>Crotonoideae</taxon>
        <taxon>Jatropheae</taxon>
        <taxon>Jatropha</taxon>
    </lineage>
</organism>
<dbReference type="InterPro" id="IPR057216">
    <property type="entry name" value="DUF7894"/>
</dbReference>
<evidence type="ECO:0000313" key="3">
    <source>
        <dbReference type="Proteomes" id="UP000027138"/>
    </source>
</evidence>
<dbReference type="Proteomes" id="UP000027138">
    <property type="component" value="Unassembled WGS sequence"/>
</dbReference>
<proteinExistence type="predicted"/>
<feature type="domain" description="DUF7894" evidence="1">
    <location>
        <begin position="1"/>
        <end position="242"/>
    </location>
</feature>
<dbReference type="STRING" id="180498.A0A067JSL6"/>
<reference evidence="2 3" key="1">
    <citation type="journal article" date="2014" name="PLoS ONE">
        <title>Global Analysis of Gene Expression Profiles in Physic Nut (Jatropha curcas L.) Seedlings Exposed to Salt Stress.</title>
        <authorList>
            <person name="Zhang L."/>
            <person name="Zhang C."/>
            <person name="Wu P."/>
            <person name="Chen Y."/>
            <person name="Li M."/>
            <person name="Jiang H."/>
            <person name="Wu G."/>
        </authorList>
    </citation>
    <scope>NUCLEOTIDE SEQUENCE [LARGE SCALE GENOMIC DNA]</scope>
    <source>
        <strain evidence="3">cv. GZQX0401</strain>
        <tissue evidence="2">Young leaves</tissue>
    </source>
</reference>
<name>A0A067JSL6_JATCU</name>
<dbReference type="KEGG" id="jcu:105647982"/>
<dbReference type="PANTHER" id="PTHR37221">
    <property type="entry name" value="OS02G0582400 PROTEIN"/>
    <property type="match status" value="1"/>
</dbReference>
<evidence type="ECO:0000259" key="1">
    <source>
        <dbReference type="Pfam" id="PF25428"/>
    </source>
</evidence>
<accession>A0A067JSL6</accession>
<protein>
    <recommendedName>
        <fullName evidence="1">DUF7894 domain-containing protein</fullName>
    </recommendedName>
</protein>
<dbReference type="PANTHER" id="PTHR37221:SF1">
    <property type="entry name" value="OS02G0582400 PROTEIN"/>
    <property type="match status" value="1"/>
</dbReference>
<evidence type="ECO:0000313" key="2">
    <source>
        <dbReference type="EMBL" id="KDP23000.1"/>
    </source>
</evidence>
<gene>
    <name evidence="2" type="ORF">JCGZ_01722</name>
</gene>
<keyword evidence="3" id="KW-1185">Reference proteome</keyword>
<dbReference type="EMBL" id="KK915311">
    <property type="protein sequence ID" value="KDP23000.1"/>
    <property type="molecule type" value="Genomic_DNA"/>
</dbReference>
<dbReference type="OrthoDB" id="1927925at2759"/>
<sequence>MKVASKIIFLFNDTDGFATAISTALYPNPNSFVRRLEESFELSLARFGVQDLKAKGHLINFIDSGGDPQVSVLLLEKYEPPTLVCAVSEVLTQIIGEGSSGLLTLIIPLIGTSSKLKWESRSLTANDGKVSLYGVQIGPETDITQAIASRTQKPQSNVKVHYEPLACFLQLVRVLKLPTSVLIGQRNRTLSDKAAEEELEILYELGELLANTVGLCFLREKIMWNPGNISKDIKEPWRALYG</sequence>
<dbReference type="AlphaFoldDB" id="A0A067JSL6"/>